<reference evidence="2" key="1">
    <citation type="submission" date="2017-06" db="EMBL/GenBank/DDBJ databases">
        <authorList>
            <person name="Varghese N."/>
            <person name="Submissions S."/>
        </authorList>
    </citation>
    <scope>NUCLEOTIDE SEQUENCE [LARGE SCALE GENOMIC DNA]</scope>
    <source>
        <strain evidence="2">DSM 137</strain>
    </source>
</reference>
<protein>
    <submittedName>
        <fullName evidence="1">Uncharacterized protein</fullName>
    </submittedName>
</protein>
<evidence type="ECO:0000313" key="1">
    <source>
        <dbReference type="EMBL" id="SNB59243.1"/>
    </source>
</evidence>
<dbReference type="RefSeq" id="WP_141098327.1">
    <property type="nucleotide sequence ID" value="NZ_FYDG01000001.1"/>
</dbReference>
<evidence type="ECO:0000313" key="2">
    <source>
        <dbReference type="Proteomes" id="UP000198418"/>
    </source>
</evidence>
<keyword evidence="2" id="KW-1185">Reference proteome</keyword>
<dbReference type="Proteomes" id="UP000198418">
    <property type="component" value="Unassembled WGS sequence"/>
</dbReference>
<name>A0A212QIM5_RHOAC</name>
<proteinExistence type="predicted"/>
<organism evidence="1 2">
    <name type="scientific">Rhodoblastus acidophilus</name>
    <name type="common">Rhodopseudomonas acidophila</name>
    <dbReference type="NCBI Taxonomy" id="1074"/>
    <lineage>
        <taxon>Bacteria</taxon>
        <taxon>Pseudomonadati</taxon>
        <taxon>Pseudomonadota</taxon>
        <taxon>Alphaproteobacteria</taxon>
        <taxon>Hyphomicrobiales</taxon>
        <taxon>Rhodoblastaceae</taxon>
        <taxon>Rhodoblastus</taxon>
    </lineage>
</organism>
<dbReference type="AlphaFoldDB" id="A0A212QIM5"/>
<gene>
    <name evidence="1" type="ORF">SAMN06265338_101601</name>
</gene>
<dbReference type="EMBL" id="FYDG01000001">
    <property type="protein sequence ID" value="SNB59243.1"/>
    <property type="molecule type" value="Genomic_DNA"/>
</dbReference>
<dbReference type="OrthoDB" id="8456657at2"/>
<accession>A0A212QIM5</accession>
<sequence>MELYVRLSMGALVAAVIALLWAAPRLERAFGRGGGRWRDLAKNFATTLPPPAGAAPRQNVGVGAAFYRHGVTVGADETGLYLAPAPFLAWALRKNLLIPWSAIGKTAPAHLIWGKATSLIVGAPPLATLTLPDELFTRLVSPRLEKRPG</sequence>